<feature type="domain" description="CCT" evidence="9">
    <location>
        <begin position="965"/>
        <end position="1007"/>
    </location>
</feature>
<dbReference type="Gene3D" id="1.25.70.10">
    <property type="entry name" value="Transcription termination factor 3, mitochondrial"/>
    <property type="match status" value="2"/>
</dbReference>
<evidence type="ECO:0000259" key="9">
    <source>
        <dbReference type="PROSITE" id="PS51017"/>
    </source>
</evidence>
<dbReference type="GO" id="GO:0003676">
    <property type="term" value="F:nucleic acid binding"/>
    <property type="evidence" value="ECO:0007669"/>
    <property type="project" value="InterPro"/>
</dbReference>
<dbReference type="EMBL" id="PNBA02000004">
    <property type="protein sequence ID" value="KAG6426608.1"/>
    <property type="molecule type" value="Genomic_DNA"/>
</dbReference>
<feature type="region of interest" description="Disordered" evidence="7">
    <location>
        <begin position="768"/>
        <end position="787"/>
    </location>
</feature>
<keyword evidence="3" id="KW-0806">Transcription termination</keyword>
<dbReference type="AlphaFoldDB" id="A0A8X8Y660"/>
<feature type="transmembrane region" description="Helical" evidence="8">
    <location>
        <begin position="1040"/>
        <end position="1062"/>
    </location>
</feature>
<name>A0A8X8Y660_SALSN</name>
<keyword evidence="11" id="KW-1185">Reference proteome</keyword>
<protein>
    <recommendedName>
        <fullName evidence="9">CCT domain-containing protein</fullName>
    </recommendedName>
</protein>
<evidence type="ECO:0000256" key="6">
    <source>
        <dbReference type="PROSITE-ProRule" id="PRU00357"/>
    </source>
</evidence>
<comment type="caution">
    <text evidence="10">The sequence shown here is derived from an EMBL/GenBank/DDBJ whole genome shotgun (WGS) entry which is preliminary data.</text>
</comment>
<evidence type="ECO:0000256" key="2">
    <source>
        <dbReference type="ARBA" id="ARBA00007692"/>
    </source>
</evidence>
<dbReference type="InterPro" id="IPR010402">
    <property type="entry name" value="CCT_domain"/>
</dbReference>
<dbReference type="InterPro" id="IPR038538">
    <property type="entry name" value="MTERF_sf"/>
</dbReference>
<organism evidence="10">
    <name type="scientific">Salvia splendens</name>
    <name type="common">Scarlet sage</name>
    <dbReference type="NCBI Taxonomy" id="180675"/>
    <lineage>
        <taxon>Eukaryota</taxon>
        <taxon>Viridiplantae</taxon>
        <taxon>Streptophyta</taxon>
        <taxon>Embryophyta</taxon>
        <taxon>Tracheophyta</taxon>
        <taxon>Spermatophyta</taxon>
        <taxon>Magnoliopsida</taxon>
        <taxon>eudicotyledons</taxon>
        <taxon>Gunneridae</taxon>
        <taxon>Pentapetalae</taxon>
        <taxon>asterids</taxon>
        <taxon>lamiids</taxon>
        <taxon>Lamiales</taxon>
        <taxon>Lamiaceae</taxon>
        <taxon>Nepetoideae</taxon>
        <taxon>Mentheae</taxon>
        <taxon>Salviinae</taxon>
        <taxon>Salvia</taxon>
        <taxon>Salvia subgen. Calosphace</taxon>
        <taxon>core Calosphace</taxon>
    </lineage>
</organism>
<proteinExistence type="inferred from homology"/>
<feature type="transmembrane region" description="Helical" evidence="8">
    <location>
        <begin position="298"/>
        <end position="322"/>
    </location>
</feature>
<dbReference type="GO" id="GO:0006353">
    <property type="term" value="P:DNA-templated transcription termination"/>
    <property type="evidence" value="ECO:0007669"/>
    <property type="project" value="UniProtKB-KW"/>
</dbReference>
<feature type="region of interest" description="Disordered" evidence="7">
    <location>
        <begin position="942"/>
        <end position="962"/>
    </location>
</feature>
<reference evidence="10" key="2">
    <citation type="submission" date="2020-08" db="EMBL/GenBank/DDBJ databases">
        <title>Plant Genome Project.</title>
        <authorList>
            <person name="Zhang R.-G."/>
        </authorList>
    </citation>
    <scope>NUCLEOTIDE SEQUENCE</scope>
    <source>
        <strain evidence="10">Huo1</strain>
        <tissue evidence="10">Leaf</tissue>
    </source>
</reference>
<evidence type="ECO:0000256" key="4">
    <source>
        <dbReference type="ARBA" id="ARBA00022946"/>
    </source>
</evidence>
<evidence type="ECO:0000313" key="11">
    <source>
        <dbReference type="Proteomes" id="UP000298416"/>
    </source>
</evidence>
<keyword evidence="3" id="KW-0805">Transcription regulation</keyword>
<comment type="similarity">
    <text evidence="2">Belongs to the mTERF family.</text>
</comment>
<keyword evidence="8" id="KW-1133">Transmembrane helix</keyword>
<keyword evidence="5 6" id="KW-0539">Nucleus</keyword>
<dbReference type="Pfam" id="PF06203">
    <property type="entry name" value="CCT"/>
    <property type="match status" value="1"/>
</dbReference>
<dbReference type="InterPro" id="IPR003690">
    <property type="entry name" value="MTERF"/>
</dbReference>
<dbReference type="GO" id="GO:0005634">
    <property type="term" value="C:nucleus"/>
    <property type="evidence" value="ECO:0007669"/>
    <property type="project" value="UniProtKB-SubCell"/>
</dbReference>
<dbReference type="Proteomes" id="UP000298416">
    <property type="component" value="Unassembled WGS sequence"/>
</dbReference>
<reference evidence="10" key="1">
    <citation type="submission" date="2018-01" db="EMBL/GenBank/DDBJ databases">
        <authorList>
            <person name="Mao J.F."/>
        </authorList>
    </citation>
    <scope>NUCLEOTIDE SEQUENCE</scope>
    <source>
        <strain evidence="10">Huo1</strain>
        <tissue evidence="10">Leaf</tissue>
    </source>
</reference>
<dbReference type="SMART" id="SM00733">
    <property type="entry name" value="Mterf"/>
    <property type="match status" value="6"/>
</dbReference>
<gene>
    <name evidence="10" type="ORF">SASPL_110834</name>
</gene>
<dbReference type="Pfam" id="PF02536">
    <property type="entry name" value="mTERF"/>
    <property type="match status" value="2"/>
</dbReference>
<keyword evidence="8" id="KW-0472">Membrane</keyword>
<comment type="subcellular location">
    <subcellularLocation>
        <location evidence="1 6">Nucleus</location>
    </subcellularLocation>
</comment>
<accession>A0A8X8Y660</accession>
<dbReference type="PROSITE" id="PS51017">
    <property type="entry name" value="CCT"/>
    <property type="match status" value="1"/>
</dbReference>
<sequence length="1215" mass="137588">MLCRKSGSTWLDRLRAAKGFPADATGLESFLHNPNPPPLEPPPPQPNSVSIRDPTQNEDKQLLCIMSGVLNELFNFGDKCSNSTNFKKSARKQANPKICAFSGNDDAAPGKVTLLRGNDSNSGVEGVKMLDRWETEEEGVKRDASLAGFSRTEVTVIDTSYESWKFEKLLYRKKNVWKVRDKKGKSENVGGKKKRKMCETAEEGHRHGVKKWKLDKNDGVGEQCALSMPPLSEVNYQTNAPEVHDMHSNKVVLGKWERISYSYQEHTCWEEKRNKYFQKLSEVHDSWNMLNFAFIKQFYFCTIQSSLAAILVLWAILIGSGILELPKPKVRTVVGWGADQAWFIRFGCCVMLFSLLQEMGFNEKETNAIIDANAALRLTPFESIRSRIQFLQSAGLYGATLSRLILKRPDLLTAEEIDGVLSLIVVNGDLELKGKIEPAQVERLFNATNPRFMMGFERKVQLLLEFGVPNEKLARVLNNVNLTKALCLRSLQELERMLAFLQRFGGPELVLRRPAILNYDLDAQLIPRVGFILELSGGDEAATSTVLHKFPFVLAYTVDHLKDHVQFLNSYAELSYEEIFKIVLVYPGLFSASRKRKLQPRIDFLKQCGLSSQDLYKFLMKAPLFLSLSFEENLANKLVFMVKIGYRNRTKELAMAMGAVTRCSCKNLQEVIGVFLNYGLTCEDILDMSKKHPQVLQYNHESLEEKLDYLTEEMGREVGELLSFPAFLGYKLDGRIKHRYEEKRKTLGEGMSINKLLSVSVATFSTKKKKKKKEEAPVKQDSPASNTSTNKFDILPLLDLSLRRSHPSGSVNQVNDEARRIIHSDASAFSRYVNKPLQRRNSTSRSTSRGVGFENVINGFGAVMPQMNSVQSGLSSLPSPGAASHKQTFAYLNHQVDHQPTNSQSFRDLLDQRISCTMEQTDNKQRQKHKTFEDRGHFSFANDQNAASEEGAQVHESDSSRSMQREAALTKFRLKRKERCFEKKVCYESRRKLAEQRPSFPHFLISYLSLYNMSIIHEKSPKHCAEKQTIKILNKSKKKLLFCASTCFLSILCLILLCFILHPSNPHFSLTQVDINHLNITSPSPFLNSFIKLTLLSTNPNKGIGIYYDRFLLHASYNSHSITPDTSVPPFFQDHQQPNLLNASLLGNHHHVDPSLDAEKLPLGFIATGSLRWKVGNWISRRHGFSVDCGTVLPLGRRDSILLTSKQPTVCSTSF</sequence>
<evidence type="ECO:0000256" key="7">
    <source>
        <dbReference type="SAM" id="MobiDB-lite"/>
    </source>
</evidence>
<evidence type="ECO:0000256" key="3">
    <source>
        <dbReference type="ARBA" id="ARBA00022472"/>
    </source>
</evidence>
<feature type="compositionally biased region" description="Pro residues" evidence="7">
    <location>
        <begin position="34"/>
        <end position="46"/>
    </location>
</feature>
<evidence type="ECO:0000313" key="10">
    <source>
        <dbReference type="EMBL" id="KAG6426608.1"/>
    </source>
</evidence>
<dbReference type="PANTHER" id="PTHR37258:SF1">
    <property type="entry name" value="FANTOM PROTEIN"/>
    <property type="match status" value="1"/>
</dbReference>
<feature type="region of interest" description="Disordered" evidence="7">
    <location>
        <begin position="25"/>
        <end position="53"/>
    </location>
</feature>
<evidence type="ECO:0000256" key="1">
    <source>
        <dbReference type="ARBA" id="ARBA00004123"/>
    </source>
</evidence>
<keyword evidence="3" id="KW-0804">Transcription</keyword>
<evidence type="ECO:0000256" key="5">
    <source>
        <dbReference type="ARBA" id="ARBA00023242"/>
    </source>
</evidence>
<evidence type="ECO:0000256" key="8">
    <source>
        <dbReference type="SAM" id="Phobius"/>
    </source>
</evidence>
<keyword evidence="8" id="KW-0812">Transmembrane</keyword>
<keyword evidence="4" id="KW-0809">Transit peptide</keyword>
<dbReference type="PANTHER" id="PTHR37258">
    <property type="entry name" value="FANTOM PROTEIN"/>
    <property type="match status" value="1"/>
</dbReference>